<comment type="caution">
    <text evidence="1">The sequence shown here is derived from an EMBL/GenBank/DDBJ whole genome shotgun (WGS) entry which is preliminary data.</text>
</comment>
<name>M3C8H4_STREZ</name>
<dbReference type="OrthoDB" id="4291649at2"/>
<organism evidence="1 2">
    <name type="scientific">Streptomyces gancidicus BKS 13-15</name>
    <dbReference type="NCBI Taxonomy" id="1284664"/>
    <lineage>
        <taxon>Bacteria</taxon>
        <taxon>Bacillati</taxon>
        <taxon>Actinomycetota</taxon>
        <taxon>Actinomycetes</taxon>
        <taxon>Kitasatosporales</taxon>
        <taxon>Streptomycetaceae</taxon>
        <taxon>Streptomyces</taxon>
        <taxon>Streptomyces pseudogriseolus group</taxon>
    </lineage>
</organism>
<reference evidence="1 2" key="1">
    <citation type="journal article" date="2013" name="Genome Announc.">
        <title>Draft Genome Sequence of Streptomyces gancidicus Strain BKS 13-15.</title>
        <authorList>
            <person name="Kumar S."/>
            <person name="Kaur N."/>
            <person name="Singh N.K."/>
            <person name="Raghava G.P."/>
            <person name="Mayilraj S."/>
        </authorList>
    </citation>
    <scope>NUCLEOTIDE SEQUENCE [LARGE SCALE GENOMIC DNA]</scope>
    <source>
        <strain evidence="1 2">BKS 13-15</strain>
    </source>
</reference>
<dbReference type="Proteomes" id="UP000011732">
    <property type="component" value="Unassembled WGS sequence"/>
</dbReference>
<sequence>MPLTTGRQPAHTLGAGDRFLIARQGRSPREVTVSRAHYSDGVTTVRLEDAPARPLRFGYSAVVDVTRRAPRPSPAAAFGLGRQAASSLTTGDRYIAHCSLDKRYAREVTVADVWDNVDGSFTVHHQHADPIRSSVLYASSPVHVLYRAPRCDHGRPWDLCEPCADIDWPHEVETAHRGKAAPRADA</sequence>
<keyword evidence="2" id="KW-1185">Reference proteome</keyword>
<dbReference type="RefSeq" id="WP_006136737.1">
    <property type="nucleotide sequence ID" value="NZ_AOHP01000169.1"/>
</dbReference>
<evidence type="ECO:0000313" key="1">
    <source>
        <dbReference type="EMBL" id="EMF20378.1"/>
    </source>
</evidence>
<evidence type="ECO:0000313" key="2">
    <source>
        <dbReference type="Proteomes" id="UP000011732"/>
    </source>
</evidence>
<accession>M3C8H4</accession>
<dbReference type="EMBL" id="AOHP01000169">
    <property type="protein sequence ID" value="EMF20378.1"/>
    <property type="molecule type" value="Genomic_DNA"/>
</dbReference>
<dbReference type="PATRIC" id="fig|1284664.3.peg.6524"/>
<dbReference type="AlphaFoldDB" id="M3C8H4"/>
<gene>
    <name evidence="1" type="ORF">H114_32584</name>
</gene>
<protein>
    <submittedName>
        <fullName evidence="1">Uncharacterized protein</fullName>
    </submittedName>
</protein>
<proteinExistence type="predicted"/>